<evidence type="ECO:0000256" key="5">
    <source>
        <dbReference type="ARBA" id="ARBA00023054"/>
    </source>
</evidence>
<gene>
    <name evidence="8" type="primary">LOC120258837</name>
</gene>
<comment type="subcellular location">
    <subcellularLocation>
        <location evidence="1">Cytoplasm</location>
    </subcellularLocation>
</comment>
<organism evidence="7 8">
    <name type="scientific">Dioscorea cayennensis subsp. rotundata</name>
    <name type="common">White Guinea yam</name>
    <name type="synonym">Dioscorea rotundata</name>
    <dbReference type="NCBI Taxonomy" id="55577"/>
    <lineage>
        <taxon>Eukaryota</taxon>
        <taxon>Viridiplantae</taxon>
        <taxon>Streptophyta</taxon>
        <taxon>Embryophyta</taxon>
        <taxon>Tracheophyta</taxon>
        <taxon>Spermatophyta</taxon>
        <taxon>Magnoliopsida</taxon>
        <taxon>Liliopsida</taxon>
        <taxon>Dioscoreales</taxon>
        <taxon>Dioscoreaceae</taxon>
        <taxon>Dioscorea</taxon>
    </lineage>
</organism>
<evidence type="ECO:0000256" key="1">
    <source>
        <dbReference type="ARBA" id="ARBA00004496"/>
    </source>
</evidence>
<keyword evidence="6" id="KW-1133">Transmembrane helix</keyword>
<sequence length="250" mass="29492">MKHNHHHFEEELKRSLQSSDSFEYQMADNLEVVDNSKEIDEEVAKEWEHMMLQNTMGKELNELNKRLEEKESEMKSFGGFETLALKQHFGKNLMELKMKKELYRLMIIFSSSAHLFKILLLPFYFFGSSLMLENIKHFSKRTCLVILMGQTHKLPDAHLQKLKSLEAQGKFCRTSAIWNLNVILYPSCSFMCMNSVLQILDLNKKTRKSSAAFEPKAERVTKLQRNFKIKYNLFPYGHVDLVYRSFYQTV</sequence>
<dbReference type="GO" id="GO:0007052">
    <property type="term" value="P:mitotic spindle organization"/>
    <property type="evidence" value="ECO:0007669"/>
    <property type="project" value="TreeGrafter"/>
</dbReference>
<evidence type="ECO:0000313" key="8">
    <source>
        <dbReference type="RefSeq" id="XP_039122207.1"/>
    </source>
</evidence>
<evidence type="ECO:0000256" key="3">
    <source>
        <dbReference type="ARBA" id="ARBA00022741"/>
    </source>
</evidence>
<dbReference type="GO" id="GO:0005524">
    <property type="term" value="F:ATP binding"/>
    <property type="evidence" value="ECO:0007669"/>
    <property type="project" value="UniProtKB-KW"/>
</dbReference>
<dbReference type="GO" id="GO:0005737">
    <property type="term" value="C:cytoplasm"/>
    <property type="evidence" value="ECO:0007669"/>
    <property type="project" value="UniProtKB-SubCell"/>
</dbReference>
<accession>A0AB40B4M1</accession>
<evidence type="ECO:0000313" key="7">
    <source>
        <dbReference type="Proteomes" id="UP001515500"/>
    </source>
</evidence>
<protein>
    <submittedName>
        <fullName evidence="8">Kinesin-like protein KIN-4A isoform X1</fullName>
    </submittedName>
</protein>
<dbReference type="RefSeq" id="XP_039122207.1">
    <property type="nucleotide sequence ID" value="XM_039266273.1"/>
</dbReference>
<dbReference type="GO" id="GO:0005875">
    <property type="term" value="C:microtubule associated complex"/>
    <property type="evidence" value="ECO:0007669"/>
    <property type="project" value="TreeGrafter"/>
</dbReference>
<evidence type="ECO:0000256" key="4">
    <source>
        <dbReference type="ARBA" id="ARBA00022840"/>
    </source>
</evidence>
<name>A0AB40B4M1_DIOCR</name>
<dbReference type="PANTHER" id="PTHR47969">
    <property type="entry name" value="CHROMOSOME-ASSOCIATED KINESIN KIF4A-RELATED"/>
    <property type="match status" value="1"/>
</dbReference>
<proteinExistence type="predicted"/>
<evidence type="ECO:0000256" key="6">
    <source>
        <dbReference type="SAM" id="Phobius"/>
    </source>
</evidence>
<keyword evidence="2" id="KW-0963">Cytoplasm</keyword>
<feature type="transmembrane region" description="Helical" evidence="6">
    <location>
        <begin position="102"/>
        <end position="126"/>
    </location>
</feature>
<dbReference type="InterPro" id="IPR027640">
    <property type="entry name" value="Kinesin-like_fam"/>
</dbReference>
<evidence type="ECO:0000256" key="2">
    <source>
        <dbReference type="ARBA" id="ARBA00022490"/>
    </source>
</evidence>
<keyword evidence="4" id="KW-0067">ATP-binding</keyword>
<dbReference type="GO" id="GO:0007018">
    <property type="term" value="P:microtubule-based movement"/>
    <property type="evidence" value="ECO:0007669"/>
    <property type="project" value="InterPro"/>
</dbReference>
<dbReference type="GeneID" id="120258837"/>
<dbReference type="Proteomes" id="UP001515500">
    <property type="component" value="Chromosome 4"/>
</dbReference>
<keyword evidence="6" id="KW-0472">Membrane</keyword>
<dbReference type="GO" id="GO:0051231">
    <property type="term" value="P:spindle elongation"/>
    <property type="evidence" value="ECO:0007669"/>
    <property type="project" value="TreeGrafter"/>
</dbReference>
<keyword evidence="6" id="KW-0812">Transmembrane</keyword>
<dbReference type="Pfam" id="PF25764">
    <property type="entry name" value="KIF21A_4th"/>
    <property type="match status" value="1"/>
</dbReference>
<keyword evidence="3" id="KW-0547">Nucleotide-binding</keyword>
<keyword evidence="7" id="KW-1185">Reference proteome</keyword>
<keyword evidence="5" id="KW-0175">Coiled coil</keyword>
<dbReference type="PANTHER" id="PTHR47969:SF15">
    <property type="entry name" value="CHROMOSOME-ASSOCIATED KINESIN KIF4A-RELATED"/>
    <property type="match status" value="1"/>
</dbReference>
<dbReference type="AlphaFoldDB" id="A0AB40B4M1"/>
<reference evidence="8" key="1">
    <citation type="submission" date="2025-08" db="UniProtKB">
        <authorList>
            <consortium name="RefSeq"/>
        </authorList>
    </citation>
    <scope>IDENTIFICATION</scope>
</reference>
<dbReference type="GO" id="GO:0003777">
    <property type="term" value="F:microtubule motor activity"/>
    <property type="evidence" value="ECO:0007669"/>
    <property type="project" value="InterPro"/>
</dbReference>